<feature type="transmembrane region" description="Helical" evidence="2">
    <location>
        <begin position="465"/>
        <end position="483"/>
    </location>
</feature>
<sequence>MKTLQFLTRRLERQWHHWRDGHGLNHPMEIHPASDGAGAEGPTTRGPTPRKRTVSGPVSTVVAVFCLTGALGQRFYNQPKLDVGSRAPQTLVAPRSDEVEDRKTTEERRRSARLGTSPVLMGDPEVNQRVLSDVKRYLEQGNRLREEVGEFPFVDTGVLSQEVQRYLRNASNWEWRAVQWTLSRRLEEMQELGAQLPLANPEESSSPNGEEPDPVENRRDQILQATRLGAVSGASQVLSNLLQTQTSPMNQSIEQLLAASQRLDEEEFEEIVTAVEAARERYTQALEQLSEMSYTSGRPVYTSTLLNLSPEDWQKTRNTTLQIGRQMLAQGIAPGVPPTMLQDAVEMQLSLALPDAQIRYLMSTLLVKALEPNLVTDPDRSRERAELAAQAQEAVYISVEAGEVIVEANEVITQRQFVLLDHFDLVRRDPVNWVGWIAFGGTVFVAVSLYGMVERRVHPKIANGDRLLILLLSLSAPLMVLLGSPTTSFPAIGLAVGSFYGSWMGVTVVTLLSLIMPIGLEIELAHLIAGAISGVLGGAIAGRLRSREELALLGVGVGLAQGLTFLVLTVIGLLLQGSTGPLWSLLVETALIQGLWGVGWSIVVLGVSPYLEHLFDLVTPIRLAELSNPNRPLLKRLAAEAPGTFQHTLFVATLAESAAKALGCNVELVRAGTLYHDIGKMHDPQGFVENQMGGPNKHDRINDPWKSAAIIKKHVTQGLVMARKSRLPKAIQAFIPEHQGTMLIAYFYYQAKHSHGREVNDADFRYDGPIPQSRETGIVMLADSCEAALRSLKDATPDDALSMVNKILRARWQDNQLVDSGLTRADMSRIAEIFVQVWQQFNHKRIAYPKAVLSNK</sequence>
<dbReference type="Proteomes" id="UP001056708">
    <property type="component" value="Chromosome"/>
</dbReference>
<dbReference type="RefSeq" id="WP_252662956.1">
    <property type="nucleotide sequence ID" value="NZ_CP098611.1"/>
</dbReference>
<dbReference type="InterPro" id="IPR006674">
    <property type="entry name" value="HD_domain"/>
</dbReference>
<protein>
    <submittedName>
        <fullName evidence="4">HDIG domain-containing protein</fullName>
    </submittedName>
</protein>
<evidence type="ECO:0000259" key="3">
    <source>
        <dbReference type="SMART" id="SM00471"/>
    </source>
</evidence>
<evidence type="ECO:0000256" key="2">
    <source>
        <dbReference type="SAM" id="Phobius"/>
    </source>
</evidence>
<dbReference type="PANTHER" id="PTHR36442">
    <property type="entry name" value="CYCLIC-DI-AMP PHOSPHODIESTERASE PGPH"/>
    <property type="match status" value="1"/>
</dbReference>
<accession>A0ABY5AP16</accession>
<feature type="domain" description="HD/PDEase" evidence="3">
    <location>
        <begin position="640"/>
        <end position="797"/>
    </location>
</feature>
<dbReference type="Pfam" id="PF07698">
    <property type="entry name" value="7TM-7TMR_HD"/>
    <property type="match status" value="1"/>
</dbReference>
<dbReference type="InterPro" id="IPR052722">
    <property type="entry name" value="PgpH_phosphodiesterase"/>
</dbReference>
<dbReference type="NCBIfam" id="TIGR00277">
    <property type="entry name" value="HDIG"/>
    <property type="match status" value="1"/>
</dbReference>
<evidence type="ECO:0000256" key="1">
    <source>
        <dbReference type="SAM" id="MobiDB-lite"/>
    </source>
</evidence>
<dbReference type="CDD" id="cd00077">
    <property type="entry name" value="HDc"/>
    <property type="match status" value="1"/>
</dbReference>
<proteinExistence type="predicted"/>
<dbReference type="SUPFAM" id="SSF109604">
    <property type="entry name" value="HD-domain/PDEase-like"/>
    <property type="match status" value="1"/>
</dbReference>
<dbReference type="InterPro" id="IPR006675">
    <property type="entry name" value="HDIG_dom"/>
</dbReference>
<keyword evidence="2" id="KW-0472">Membrane</keyword>
<evidence type="ECO:0000313" key="5">
    <source>
        <dbReference type="Proteomes" id="UP001056708"/>
    </source>
</evidence>
<keyword evidence="5" id="KW-1185">Reference proteome</keyword>
<feature type="transmembrane region" description="Helical" evidence="2">
    <location>
        <begin position="524"/>
        <end position="544"/>
    </location>
</feature>
<dbReference type="SMART" id="SM00471">
    <property type="entry name" value="HDc"/>
    <property type="match status" value="1"/>
</dbReference>
<dbReference type="EMBL" id="CP098611">
    <property type="protein sequence ID" value="USR90932.1"/>
    <property type="molecule type" value="Genomic_DNA"/>
</dbReference>
<feature type="transmembrane region" description="Helical" evidence="2">
    <location>
        <begin position="489"/>
        <end position="512"/>
    </location>
</feature>
<dbReference type="Gene3D" id="1.10.3210.10">
    <property type="entry name" value="Hypothetical protein af1432"/>
    <property type="match status" value="1"/>
</dbReference>
<dbReference type="PANTHER" id="PTHR36442:SF1">
    <property type="entry name" value="CYCLIC-DI-AMP PHOSPHODIESTERASE PGPH"/>
    <property type="match status" value="1"/>
</dbReference>
<dbReference type="CDD" id="cd06174">
    <property type="entry name" value="MFS"/>
    <property type="match status" value="1"/>
</dbReference>
<dbReference type="Pfam" id="PF07697">
    <property type="entry name" value="7TMR-HDED"/>
    <property type="match status" value="1"/>
</dbReference>
<feature type="compositionally biased region" description="Low complexity" evidence="1">
    <location>
        <begin position="36"/>
        <end position="47"/>
    </location>
</feature>
<feature type="transmembrane region" description="Helical" evidence="2">
    <location>
        <begin position="582"/>
        <end position="607"/>
    </location>
</feature>
<feature type="compositionally biased region" description="Basic and acidic residues" evidence="1">
    <location>
        <begin position="95"/>
        <end position="109"/>
    </location>
</feature>
<feature type="transmembrane region" description="Helical" evidence="2">
    <location>
        <begin position="433"/>
        <end position="453"/>
    </location>
</feature>
<feature type="transmembrane region" description="Helical" evidence="2">
    <location>
        <begin position="550"/>
        <end position="575"/>
    </location>
</feature>
<evidence type="ECO:0000313" key="4">
    <source>
        <dbReference type="EMBL" id="USR90932.1"/>
    </source>
</evidence>
<organism evidence="4 5">
    <name type="scientific">Phormidium yuhuli AB48</name>
    <dbReference type="NCBI Taxonomy" id="2940671"/>
    <lineage>
        <taxon>Bacteria</taxon>
        <taxon>Bacillati</taxon>
        <taxon>Cyanobacteriota</taxon>
        <taxon>Cyanophyceae</taxon>
        <taxon>Oscillatoriophycideae</taxon>
        <taxon>Oscillatoriales</taxon>
        <taxon>Oscillatoriaceae</taxon>
        <taxon>Phormidium</taxon>
        <taxon>Phormidium yuhuli</taxon>
    </lineage>
</organism>
<gene>
    <name evidence="4" type="ORF">NEA10_19250</name>
</gene>
<dbReference type="InterPro" id="IPR011621">
    <property type="entry name" value="Metal-dep_PHydrolase_7TM_intra"/>
</dbReference>
<keyword evidence="2" id="KW-1133">Transmembrane helix</keyword>
<dbReference type="InterPro" id="IPR003607">
    <property type="entry name" value="HD/PDEase_dom"/>
</dbReference>
<reference evidence="4" key="1">
    <citation type="submission" date="2022-06" db="EMBL/GenBank/DDBJ databases">
        <title>Genome sequence of Phormidium yuhuli AB48 isolated from an industrial photobioreactor environment.</title>
        <authorList>
            <person name="Qiu Y."/>
            <person name="Noonan A.J.C."/>
            <person name="Dofher K."/>
            <person name="Koch M."/>
            <person name="Kieft B."/>
            <person name="Lin X."/>
            <person name="Ziels R.M."/>
            <person name="Hallam S.J."/>
        </authorList>
    </citation>
    <scope>NUCLEOTIDE SEQUENCE</scope>
    <source>
        <strain evidence="4">AB48</strain>
    </source>
</reference>
<dbReference type="InterPro" id="IPR011624">
    <property type="entry name" value="Metal-dep_PHydrolase_7TM_extra"/>
</dbReference>
<dbReference type="Pfam" id="PF01966">
    <property type="entry name" value="HD"/>
    <property type="match status" value="1"/>
</dbReference>
<feature type="region of interest" description="Disordered" evidence="1">
    <location>
        <begin position="86"/>
        <end position="112"/>
    </location>
</feature>
<name>A0ABY5AP16_9CYAN</name>
<feature type="region of interest" description="Disordered" evidence="1">
    <location>
        <begin position="23"/>
        <end position="55"/>
    </location>
</feature>
<keyword evidence="2" id="KW-0812">Transmembrane</keyword>